<keyword evidence="3" id="KW-1185">Reference proteome</keyword>
<evidence type="ECO:0000313" key="2">
    <source>
        <dbReference type="EMBL" id="MFC6021941.1"/>
    </source>
</evidence>
<dbReference type="Gene3D" id="1.10.260.40">
    <property type="entry name" value="lambda repressor-like DNA-binding domains"/>
    <property type="match status" value="1"/>
</dbReference>
<organism evidence="2 3">
    <name type="scientific">Plantactinospora solaniradicis</name>
    <dbReference type="NCBI Taxonomy" id="1723736"/>
    <lineage>
        <taxon>Bacteria</taxon>
        <taxon>Bacillati</taxon>
        <taxon>Actinomycetota</taxon>
        <taxon>Actinomycetes</taxon>
        <taxon>Micromonosporales</taxon>
        <taxon>Micromonosporaceae</taxon>
        <taxon>Plantactinospora</taxon>
    </lineage>
</organism>
<dbReference type="SUPFAM" id="SSF47413">
    <property type="entry name" value="lambda repressor-like DNA-binding domains"/>
    <property type="match status" value="1"/>
</dbReference>
<gene>
    <name evidence="2" type="ORF">ACFP2T_37990</name>
</gene>
<sequence>MPRPVAVDPRFGAELRRLRELSSLTLRQLAEATSYSHTYLWELETGKKRPGGVDVAQRLDAALHSGGILAALVTDTALDPDTASRIDSVAARPRSIDAPAVDALRTILGQQRRLDDAFGSAPLIASTMSHLDIVRAGLANVRGELRTDVLDLAAQWAQFAAWLHMASGLLGTAGELLDQACGWAAETDDYEMLTTVLSYKGHQAWLAGDVGALIGLSTASLRDHRAYVGQRAYDHYQLARGLALTGDDRATDEALRVGSDLAAEAVEYHGPTPDWHYYRTPAFFALERGLALQVGGRCGEAVEHLTSGLDDLEPGARRAEWVGDYLVHLGLAHEAAGERDEAGAAVIEAASIAEATRSLRLARRAAELERRLGL</sequence>
<protein>
    <submittedName>
        <fullName evidence="2">Helix-turn-helix domain-containing protein</fullName>
    </submittedName>
</protein>
<dbReference type="Proteomes" id="UP001596203">
    <property type="component" value="Unassembled WGS sequence"/>
</dbReference>
<name>A0ABW1KJI4_9ACTN</name>
<comment type="caution">
    <text evidence="2">The sequence shown here is derived from an EMBL/GenBank/DDBJ whole genome shotgun (WGS) entry which is preliminary data.</text>
</comment>
<dbReference type="InterPro" id="IPR001387">
    <property type="entry name" value="Cro/C1-type_HTH"/>
</dbReference>
<dbReference type="CDD" id="cd00093">
    <property type="entry name" value="HTH_XRE"/>
    <property type="match status" value="1"/>
</dbReference>
<reference evidence="3" key="1">
    <citation type="journal article" date="2019" name="Int. J. Syst. Evol. Microbiol.">
        <title>The Global Catalogue of Microorganisms (GCM) 10K type strain sequencing project: providing services to taxonomists for standard genome sequencing and annotation.</title>
        <authorList>
            <consortium name="The Broad Institute Genomics Platform"/>
            <consortium name="The Broad Institute Genome Sequencing Center for Infectious Disease"/>
            <person name="Wu L."/>
            <person name="Ma J."/>
        </authorList>
    </citation>
    <scope>NUCLEOTIDE SEQUENCE [LARGE SCALE GENOMIC DNA]</scope>
    <source>
        <strain evidence="3">ZS-35-S2</strain>
    </source>
</reference>
<dbReference type="PROSITE" id="PS50943">
    <property type="entry name" value="HTH_CROC1"/>
    <property type="match status" value="1"/>
</dbReference>
<dbReference type="Pfam" id="PF13560">
    <property type="entry name" value="HTH_31"/>
    <property type="match status" value="1"/>
</dbReference>
<dbReference type="EMBL" id="JBHSPR010000054">
    <property type="protein sequence ID" value="MFC6021941.1"/>
    <property type="molecule type" value="Genomic_DNA"/>
</dbReference>
<proteinExistence type="predicted"/>
<dbReference type="SMART" id="SM00530">
    <property type="entry name" value="HTH_XRE"/>
    <property type="match status" value="1"/>
</dbReference>
<evidence type="ECO:0000313" key="3">
    <source>
        <dbReference type="Proteomes" id="UP001596203"/>
    </source>
</evidence>
<accession>A0ABW1KJI4</accession>
<dbReference type="RefSeq" id="WP_377430846.1">
    <property type="nucleotide sequence ID" value="NZ_JBHSPR010000054.1"/>
</dbReference>
<feature type="domain" description="HTH cro/C1-type" evidence="1">
    <location>
        <begin position="15"/>
        <end position="50"/>
    </location>
</feature>
<evidence type="ECO:0000259" key="1">
    <source>
        <dbReference type="PROSITE" id="PS50943"/>
    </source>
</evidence>
<dbReference type="InterPro" id="IPR010982">
    <property type="entry name" value="Lambda_DNA-bd_dom_sf"/>
</dbReference>